<feature type="compositionally biased region" description="Basic residues" evidence="1">
    <location>
        <begin position="241"/>
        <end position="256"/>
    </location>
</feature>
<keyword evidence="2" id="KW-1185">Reference proteome</keyword>
<protein>
    <submittedName>
        <fullName evidence="3 4">Uncharacterized protein</fullName>
    </submittedName>
</protein>
<feature type="region of interest" description="Disordered" evidence="1">
    <location>
        <begin position="64"/>
        <end position="113"/>
    </location>
</feature>
<feature type="region of interest" description="Disordered" evidence="1">
    <location>
        <begin position="302"/>
        <end position="325"/>
    </location>
</feature>
<feature type="compositionally biased region" description="Basic residues" evidence="1">
    <location>
        <begin position="64"/>
        <end position="75"/>
    </location>
</feature>
<evidence type="ECO:0000313" key="3">
    <source>
        <dbReference type="WBParaSite" id="SSTP_0000671500.1"/>
    </source>
</evidence>
<name>A0A913HV11_STRER</name>
<dbReference type="Proteomes" id="UP000035681">
    <property type="component" value="Unplaced"/>
</dbReference>
<feature type="region of interest" description="Disordered" evidence="1">
    <location>
        <begin position="225"/>
        <end position="259"/>
    </location>
</feature>
<evidence type="ECO:0000256" key="1">
    <source>
        <dbReference type="SAM" id="MobiDB-lite"/>
    </source>
</evidence>
<evidence type="ECO:0000313" key="4">
    <source>
        <dbReference type="WBParaSite" id="TCONS_00016680.p1"/>
    </source>
</evidence>
<dbReference type="AlphaFoldDB" id="A0A913HV11"/>
<organism evidence="3">
    <name type="scientific">Strongyloides stercoralis</name>
    <name type="common">Threadworm</name>
    <dbReference type="NCBI Taxonomy" id="6248"/>
    <lineage>
        <taxon>Eukaryota</taxon>
        <taxon>Metazoa</taxon>
        <taxon>Ecdysozoa</taxon>
        <taxon>Nematoda</taxon>
        <taxon>Chromadorea</taxon>
        <taxon>Rhabditida</taxon>
        <taxon>Tylenchina</taxon>
        <taxon>Panagrolaimomorpha</taxon>
        <taxon>Strongyloidoidea</taxon>
        <taxon>Strongyloididae</taxon>
        <taxon>Strongyloides</taxon>
    </lineage>
</organism>
<feature type="compositionally biased region" description="Basic and acidic residues" evidence="1">
    <location>
        <begin position="315"/>
        <end position="325"/>
    </location>
</feature>
<proteinExistence type="predicted"/>
<accession>A0A913HV11</accession>
<reference evidence="3" key="1">
    <citation type="submission" date="2022-10" db="UniProtKB">
        <authorList>
            <consortium name="WormBaseParasite"/>
        </authorList>
    </citation>
    <scope>IDENTIFICATION</scope>
</reference>
<dbReference type="WBParaSite" id="TCONS_00016680.p1">
    <property type="protein sequence ID" value="TCONS_00016680.p1"/>
    <property type="gene ID" value="XLOC_011327"/>
</dbReference>
<evidence type="ECO:0000313" key="2">
    <source>
        <dbReference type="Proteomes" id="UP000035681"/>
    </source>
</evidence>
<dbReference type="WBParaSite" id="SSTP_0000671500.1">
    <property type="protein sequence ID" value="SSTP_0000671500.1"/>
    <property type="gene ID" value="SSTP_0000671500"/>
</dbReference>
<sequence length="325" mass="38692">MPRNVTVSFNFESFDSAKVVANNAIQENDLPTSLKNQEIDQIYHFNNGKLEFFKRYKRQLRLSRGRQRLSRRSSQRRLSSSATRRVREREVQRRRRLISQRQEEIRRSQTTTTVKPATITETTKQNIDIEALLRDDAFIDRFMDRFHQRMRERPPPDLPPLERDARLYVSVSFQLKNFDSKKISFHNAIQENDLPASLKNQKVDEINYLNAGKLEHFIRYKRQSGLGRRRPQTQLSPAAARRARKRDTQRRRRLIAQRKEEIRRLQTTTTAKPATMSETTKQSIDIESLLKDDAVIDKIMDKLRQRAERKRPPPRRLDSRENIRE</sequence>